<dbReference type="SMART" id="SM00028">
    <property type="entry name" value="TPR"/>
    <property type="match status" value="3"/>
</dbReference>
<proteinExistence type="predicted"/>
<dbReference type="Gene3D" id="1.25.40.10">
    <property type="entry name" value="Tetratricopeptide repeat domain"/>
    <property type="match status" value="1"/>
</dbReference>
<dbReference type="EMBL" id="CP126211">
    <property type="protein sequence ID" value="WIA13151.1"/>
    <property type="molecule type" value="Genomic_DNA"/>
</dbReference>
<dbReference type="PROSITE" id="PS50293">
    <property type="entry name" value="TPR_REGION"/>
    <property type="match status" value="1"/>
</dbReference>
<dbReference type="PANTHER" id="PTHR22904:SF523">
    <property type="entry name" value="STRESS-INDUCED-PHOSPHOPROTEIN 1"/>
    <property type="match status" value="1"/>
</dbReference>
<dbReference type="PANTHER" id="PTHR22904">
    <property type="entry name" value="TPR REPEAT CONTAINING PROTEIN"/>
    <property type="match status" value="1"/>
</dbReference>
<keyword evidence="6" id="KW-1185">Reference proteome</keyword>
<feature type="region of interest" description="Disordered" evidence="4">
    <location>
        <begin position="125"/>
        <end position="154"/>
    </location>
</feature>
<evidence type="ECO:0000256" key="1">
    <source>
        <dbReference type="ARBA" id="ARBA00022737"/>
    </source>
</evidence>
<dbReference type="InterPro" id="IPR013105">
    <property type="entry name" value="TPR_2"/>
</dbReference>
<organism evidence="5 6">
    <name type="scientific">Tetradesmus obliquus</name>
    <name type="common">Green alga</name>
    <name type="synonym">Acutodesmus obliquus</name>
    <dbReference type="NCBI Taxonomy" id="3088"/>
    <lineage>
        <taxon>Eukaryota</taxon>
        <taxon>Viridiplantae</taxon>
        <taxon>Chlorophyta</taxon>
        <taxon>core chlorophytes</taxon>
        <taxon>Chlorophyceae</taxon>
        <taxon>CS clade</taxon>
        <taxon>Sphaeropleales</taxon>
        <taxon>Scenedesmaceae</taxon>
        <taxon>Tetradesmus</taxon>
    </lineage>
</organism>
<dbReference type="InterPro" id="IPR019734">
    <property type="entry name" value="TPR_rpt"/>
</dbReference>
<feature type="repeat" description="TPR" evidence="3">
    <location>
        <begin position="44"/>
        <end position="77"/>
    </location>
</feature>
<accession>A0ABY8TVK0</accession>
<feature type="repeat" description="TPR" evidence="3">
    <location>
        <begin position="10"/>
        <end position="43"/>
    </location>
</feature>
<protein>
    <submittedName>
        <fullName evidence="5">Uncharacterized protein</fullName>
    </submittedName>
</protein>
<reference evidence="5 6" key="1">
    <citation type="submission" date="2023-05" db="EMBL/GenBank/DDBJ databases">
        <title>A 100% complete, gapless, phased diploid assembly of the Scenedesmus obliquus UTEX 3031 genome.</title>
        <authorList>
            <person name="Biondi T.C."/>
            <person name="Hanschen E.R."/>
            <person name="Kwon T."/>
            <person name="Eng W."/>
            <person name="Kruse C.P.S."/>
            <person name="Koehler S.I."/>
            <person name="Kunde Y."/>
            <person name="Gleasner C.D."/>
            <person name="You Mak K.T."/>
            <person name="Polle J."/>
            <person name="Hovde B.T."/>
            <person name="Starkenburg S.R."/>
        </authorList>
    </citation>
    <scope>NUCLEOTIDE SEQUENCE [LARGE SCALE GENOMIC DNA]</scope>
    <source>
        <strain evidence="5 6">DOE0152z</strain>
    </source>
</reference>
<evidence type="ECO:0000256" key="2">
    <source>
        <dbReference type="ARBA" id="ARBA00022803"/>
    </source>
</evidence>
<evidence type="ECO:0000313" key="5">
    <source>
        <dbReference type="EMBL" id="WIA13151.1"/>
    </source>
</evidence>
<dbReference type="SUPFAM" id="SSF48452">
    <property type="entry name" value="TPR-like"/>
    <property type="match status" value="1"/>
</dbReference>
<name>A0ABY8TVK0_TETOB</name>
<dbReference type="Proteomes" id="UP001244341">
    <property type="component" value="Chromosome 4b"/>
</dbReference>
<feature type="repeat" description="TPR" evidence="3">
    <location>
        <begin position="78"/>
        <end position="111"/>
    </location>
</feature>
<sequence>MGDTSTGSEAAAYKEQGNAKFKSGDFQQAAEWYAKAIDLDPNNAVLFSNRSNAFLQLNDLQKALEDAAKATSLKPSWDKGWYRTGCALEAQGRLEEALRAYQTALDCSPSNEQILSKVRALKQQQKSTAKQQQRKDAKAQQKQQQQVSPGIPGPAAWASGLTHAQQAEWLVDCYRMRVDDDYCWGGGNIHGLYDPEATSDTVAADFLTFCKLAVKAGVLPAGWDWPGFLRKAQGLLPYAFEKSDAKDKWGGENVFAAAMGGRSLRYTGELVYGSSCMSGGEESADAEQLLEEAEQQWSSLVAGQASSGFFGGVGGAEAWLRLRRGLATAMRRQGR</sequence>
<evidence type="ECO:0000313" key="6">
    <source>
        <dbReference type="Proteomes" id="UP001244341"/>
    </source>
</evidence>
<dbReference type="Pfam" id="PF07719">
    <property type="entry name" value="TPR_2"/>
    <property type="match status" value="1"/>
</dbReference>
<keyword evidence="1" id="KW-0677">Repeat</keyword>
<keyword evidence="2 3" id="KW-0802">TPR repeat</keyword>
<dbReference type="InterPro" id="IPR011990">
    <property type="entry name" value="TPR-like_helical_dom_sf"/>
</dbReference>
<dbReference type="Pfam" id="PF13414">
    <property type="entry name" value="TPR_11"/>
    <property type="match status" value="1"/>
</dbReference>
<dbReference type="PROSITE" id="PS50005">
    <property type="entry name" value="TPR"/>
    <property type="match status" value="3"/>
</dbReference>
<evidence type="ECO:0000256" key="4">
    <source>
        <dbReference type="SAM" id="MobiDB-lite"/>
    </source>
</evidence>
<evidence type="ECO:0000256" key="3">
    <source>
        <dbReference type="PROSITE-ProRule" id="PRU00339"/>
    </source>
</evidence>
<gene>
    <name evidence="5" type="ORF">OEZ85_006743</name>
</gene>